<dbReference type="EMBL" id="JACGCI010000012">
    <property type="protein sequence ID" value="KAF6760379.1"/>
    <property type="molecule type" value="Genomic_DNA"/>
</dbReference>
<dbReference type="Proteomes" id="UP000521943">
    <property type="component" value="Unassembled WGS sequence"/>
</dbReference>
<feature type="transmembrane region" description="Helical" evidence="1">
    <location>
        <begin position="128"/>
        <end position="149"/>
    </location>
</feature>
<feature type="transmembrane region" description="Helical" evidence="1">
    <location>
        <begin position="12"/>
        <end position="31"/>
    </location>
</feature>
<keyword evidence="1" id="KW-0812">Transmembrane</keyword>
<feature type="transmembrane region" description="Helical" evidence="1">
    <location>
        <begin position="78"/>
        <end position="95"/>
    </location>
</feature>
<feature type="transmembrane region" description="Helical" evidence="1">
    <location>
        <begin position="43"/>
        <end position="66"/>
    </location>
</feature>
<comment type="caution">
    <text evidence="2">The sequence shown here is derived from an EMBL/GenBank/DDBJ whole genome shotgun (WGS) entry which is preliminary data.</text>
</comment>
<keyword evidence="3" id="KW-1185">Reference proteome</keyword>
<gene>
    <name evidence="2" type="ORF">DFP72DRAFT_1003595</name>
</gene>
<protein>
    <recommendedName>
        <fullName evidence="4">MARVEL domain-containing protein</fullName>
    </recommendedName>
</protein>
<dbReference type="OrthoDB" id="2793550at2759"/>
<dbReference type="AlphaFoldDB" id="A0A8H6I9I9"/>
<name>A0A8H6I9I9_9AGAR</name>
<organism evidence="2 3">
    <name type="scientific">Ephemerocybe angulata</name>
    <dbReference type="NCBI Taxonomy" id="980116"/>
    <lineage>
        <taxon>Eukaryota</taxon>
        <taxon>Fungi</taxon>
        <taxon>Dikarya</taxon>
        <taxon>Basidiomycota</taxon>
        <taxon>Agaricomycotina</taxon>
        <taxon>Agaricomycetes</taxon>
        <taxon>Agaricomycetidae</taxon>
        <taxon>Agaricales</taxon>
        <taxon>Agaricineae</taxon>
        <taxon>Psathyrellaceae</taxon>
        <taxon>Ephemerocybe</taxon>
    </lineage>
</organism>
<evidence type="ECO:0008006" key="4">
    <source>
        <dbReference type="Google" id="ProtNLM"/>
    </source>
</evidence>
<evidence type="ECO:0000313" key="3">
    <source>
        <dbReference type="Proteomes" id="UP000521943"/>
    </source>
</evidence>
<reference evidence="2 3" key="1">
    <citation type="submission" date="2020-07" db="EMBL/GenBank/DDBJ databases">
        <title>Comparative genomics of pyrophilous fungi reveals a link between fire events and developmental genes.</title>
        <authorList>
            <consortium name="DOE Joint Genome Institute"/>
            <person name="Steindorff A.S."/>
            <person name="Carver A."/>
            <person name="Calhoun S."/>
            <person name="Stillman K."/>
            <person name="Liu H."/>
            <person name="Lipzen A."/>
            <person name="Pangilinan J."/>
            <person name="Labutti K."/>
            <person name="Bruns T.D."/>
            <person name="Grigoriev I.V."/>
        </authorList>
    </citation>
    <scope>NUCLEOTIDE SEQUENCE [LARGE SCALE GENOMIC DNA]</scope>
    <source>
        <strain evidence="2 3">CBS 144469</strain>
    </source>
</reference>
<accession>A0A8H6I9I9</accession>
<evidence type="ECO:0000313" key="2">
    <source>
        <dbReference type="EMBL" id="KAF6760379.1"/>
    </source>
</evidence>
<sequence>MGFSTVGKKKVASHAVLLVLDLVVLGLAVKVNKFNEFFYVADLFPLALSIVTLVFLFFMISIDFALDHSWTGFPQTEIGVLGILSILWVSFNAFSTSRWKDMPMNCSSIPLDFPAERTWCRDVQALKAFVWITFAVCAGIVLCTARYCITQRQRGNKHIFSMPLSRYRSRLNPTSHYTTYSAGRGSEFLQAIREDLRKESINVITKSAGRFTSLYTLLSNFFCTCNL</sequence>
<proteinExistence type="predicted"/>
<keyword evidence="1" id="KW-0472">Membrane</keyword>
<keyword evidence="1" id="KW-1133">Transmembrane helix</keyword>
<evidence type="ECO:0000256" key="1">
    <source>
        <dbReference type="SAM" id="Phobius"/>
    </source>
</evidence>